<name>A0AAN9T9V7_PSOTE</name>
<proteinExistence type="predicted"/>
<gene>
    <name evidence="1" type="ORF">VNO78_00887</name>
</gene>
<evidence type="ECO:0000313" key="1">
    <source>
        <dbReference type="EMBL" id="KAK7410255.1"/>
    </source>
</evidence>
<keyword evidence="2" id="KW-1185">Reference proteome</keyword>
<evidence type="ECO:0000313" key="2">
    <source>
        <dbReference type="Proteomes" id="UP001386955"/>
    </source>
</evidence>
<protein>
    <submittedName>
        <fullName evidence="1">Uncharacterized protein</fullName>
    </submittedName>
</protein>
<dbReference type="AlphaFoldDB" id="A0AAN9T9V7"/>
<comment type="caution">
    <text evidence="1">The sequence shown here is derived from an EMBL/GenBank/DDBJ whole genome shotgun (WGS) entry which is preliminary data.</text>
</comment>
<sequence>MRRDPPYSYTTLKTMLNRRGRCGIEDPDPPEARALTVDPNMGVADQINFLNQRPRRSGIKKQTYSRLHWKGTILRPHCPNLCVLSFSLWLSHHISLCLLSLSASKISRLAI</sequence>
<dbReference type="Proteomes" id="UP001386955">
    <property type="component" value="Unassembled WGS sequence"/>
</dbReference>
<accession>A0AAN9T9V7</accession>
<reference evidence="1 2" key="1">
    <citation type="submission" date="2024-01" db="EMBL/GenBank/DDBJ databases">
        <title>The genomes of 5 underutilized Papilionoideae crops provide insights into root nodulation and disease resistanc.</title>
        <authorList>
            <person name="Jiang F."/>
        </authorList>
    </citation>
    <scope>NUCLEOTIDE SEQUENCE [LARGE SCALE GENOMIC DNA]</scope>
    <source>
        <strain evidence="1">DUOXIRENSHENG_FW03</strain>
        <tissue evidence="1">Leaves</tissue>
    </source>
</reference>
<organism evidence="1 2">
    <name type="scientific">Psophocarpus tetragonolobus</name>
    <name type="common">Winged bean</name>
    <name type="synonym">Dolichos tetragonolobus</name>
    <dbReference type="NCBI Taxonomy" id="3891"/>
    <lineage>
        <taxon>Eukaryota</taxon>
        <taxon>Viridiplantae</taxon>
        <taxon>Streptophyta</taxon>
        <taxon>Embryophyta</taxon>
        <taxon>Tracheophyta</taxon>
        <taxon>Spermatophyta</taxon>
        <taxon>Magnoliopsida</taxon>
        <taxon>eudicotyledons</taxon>
        <taxon>Gunneridae</taxon>
        <taxon>Pentapetalae</taxon>
        <taxon>rosids</taxon>
        <taxon>fabids</taxon>
        <taxon>Fabales</taxon>
        <taxon>Fabaceae</taxon>
        <taxon>Papilionoideae</taxon>
        <taxon>50 kb inversion clade</taxon>
        <taxon>NPAAA clade</taxon>
        <taxon>indigoferoid/millettioid clade</taxon>
        <taxon>Phaseoleae</taxon>
        <taxon>Psophocarpus</taxon>
    </lineage>
</organism>
<dbReference type="EMBL" id="JAYMYS010000001">
    <property type="protein sequence ID" value="KAK7410255.1"/>
    <property type="molecule type" value="Genomic_DNA"/>
</dbReference>